<keyword evidence="1" id="KW-0175">Coiled coil</keyword>
<evidence type="ECO:0000256" key="1">
    <source>
        <dbReference type="SAM" id="Coils"/>
    </source>
</evidence>
<feature type="region of interest" description="Disordered" evidence="2">
    <location>
        <begin position="39"/>
        <end position="67"/>
    </location>
</feature>
<protein>
    <submittedName>
        <fullName evidence="5 6">Uncharacterized protein</fullName>
    </submittedName>
</protein>
<organism evidence="5">
    <name type="scientific">Strongyloides stercoralis</name>
    <name type="common">Threadworm</name>
    <dbReference type="NCBI Taxonomy" id="6248"/>
    <lineage>
        <taxon>Eukaryota</taxon>
        <taxon>Metazoa</taxon>
        <taxon>Ecdysozoa</taxon>
        <taxon>Nematoda</taxon>
        <taxon>Chromadorea</taxon>
        <taxon>Rhabditida</taxon>
        <taxon>Tylenchina</taxon>
        <taxon>Panagrolaimomorpha</taxon>
        <taxon>Strongyloidoidea</taxon>
        <taxon>Strongyloididae</taxon>
        <taxon>Strongyloides</taxon>
    </lineage>
</organism>
<evidence type="ECO:0000313" key="5">
    <source>
        <dbReference type="WBParaSite" id="SSTP_0000927000.1"/>
    </source>
</evidence>
<reference evidence="5" key="1">
    <citation type="submission" date="2015-08" db="UniProtKB">
        <authorList>
            <consortium name="WormBaseParasite"/>
        </authorList>
    </citation>
    <scope>IDENTIFICATION</scope>
</reference>
<evidence type="ECO:0000256" key="3">
    <source>
        <dbReference type="SAM" id="Phobius"/>
    </source>
</evidence>
<dbReference type="Proteomes" id="UP000035681">
    <property type="component" value="Unplaced"/>
</dbReference>
<proteinExistence type="predicted"/>
<name>A0A0K0EIG5_STRER</name>
<dbReference type="AlphaFoldDB" id="A0A0K0EIG5"/>
<feature type="transmembrane region" description="Helical" evidence="3">
    <location>
        <begin position="6"/>
        <end position="26"/>
    </location>
</feature>
<feature type="coiled-coil region" evidence="1">
    <location>
        <begin position="124"/>
        <end position="168"/>
    </location>
</feature>
<keyword evidence="3" id="KW-0812">Transmembrane</keyword>
<keyword evidence="3" id="KW-1133">Transmembrane helix</keyword>
<sequence>MGILLLLQVTYILTFIIITFTIIPSCGNLKGKTFRPCSKSKQSTFENSSKKNQVKKSKNTLDSDGSKIRNVSKRGKILEKKLSSEIQNSCIKNKTSYSNDKLSNTKSIKNKKSQNLILSIKDYDEEIEEKLKGYRRIIENSKKNTSNNKNNEEEIKKKSKSIKKILNNNNSGNEKIVINKSQENTESKIVKDAKSIEKKSNIASNFLVKSKSIVNFNKNASIENNNNKQVKLSYAGKEKKNDCINSVSIIKKDCNVLGEDDRYINLVELSIAEGIINPDIVELKLQKTQRSNSLTLDDDKIEQENLKDDRSNEDKYESLAAIQDLRI</sequence>
<evidence type="ECO:0000313" key="4">
    <source>
        <dbReference type="Proteomes" id="UP000035681"/>
    </source>
</evidence>
<evidence type="ECO:0000313" key="6">
    <source>
        <dbReference type="WBParaSite" id="TCONS_00000980.p1"/>
    </source>
</evidence>
<evidence type="ECO:0000256" key="2">
    <source>
        <dbReference type="SAM" id="MobiDB-lite"/>
    </source>
</evidence>
<accession>A0A0K0EIG5</accession>
<keyword evidence="4" id="KW-1185">Reference proteome</keyword>
<dbReference type="WBParaSite" id="TCONS_00000980.p1">
    <property type="protein sequence ID" value="TCONS_00000980.p1"/>
    <property type="gene ID" value="XLOC_000928"/>
</dbReference>
<keyword evidence="3" id="KW-0472">Membrane</keyword>
<dbReference type="WBParaSite" id="SSTP_0000927000.1">
    <property type="protein sequence ID" value="SSTP_0000927000.1"/>
    <property type="gene ID" value="SSTP_0000927000"/>
</dbReference>